<name>A0A6J6CST2_9ZZZZ</name>
<dbReference type="EMBL" id="CAEZSF010000229">
    <property type="protein sequence ID" value="CAB4553509.1"/>
    <property type="molecule type" value="Genomic_DNA"/>
</dbReference>
<evidence type="ECO:0000313" key="1">
    <source>
        <dbReference type="EMBL" id="CAB4553509.1"/>
    </source>
</evidence>
<sequence length="86" mass="9630">MAALNLFFKRQSHVVSQVVETELIIRSVRHVTCVVLTLDRLIVLSWENHANGETQEIMDPPHGFCISLSEVLVHGDDVNPVARKAV</sequence>
<dbReference type="AlphaFoldDB" id="A0A6J6CST2"/>
<proteinExistence type="predicted"/>
<protein>
    <submittedName>
        <fullName evidence="1">Unannotated protein</fullName>
    </submittedName>
</protein>
<reference evidence="1" key="1">
    <citation type="submission" date="2020-05" db="EMBL/GenBank/DDBJ databases">
        <authorList>
            <person name="Chiriac C."/>
            <person name="Salcher M."/>
            <person name="Ghai R."/>
            <person name="Kavagutti S V."/>
        </authorList>
    </citation>
    <scope>NUCLEOTIDE SEQUENCE</scope>
</reference>
<organism evidence="1">
    <name type="scientific">freshwater metagenome</name>
    <dbReference type="NCBI Taxonomy" id="449393"/>
    <lineage>
        <taxon>unclassified sequences</taxon>
        <taxon>metagenomes</taxon>
        <taxon>ecological metagenomes</taxon>
    </lineage>
</organism>
<accession>A0A6J6CST2</accession>
<gene>
    <name evidence="1" type="ORF">UFOPK1358_01775</name>
</gene>